<dbReference type="Proteomes" id="UP001596977">
    <property type="component" value="Unassembled WGS sequence"/>
</dbReference>
<organism evidence="2 3">
    <name type="scientific">Sphingomonas canadensis</name>
    <dbReference type="NCBI Taxonomy" id="1219257"/>
    <lineage>
        <taxon>Bacteria</taxon>
        <taxon>Pseudomonadati</taxon>
        <taxon>Pseudomonadota</taxon>
        <taxon>Alphaproteobacteria</taxon>
        <taxon>Sphingomonadales</taxon>
        <taxon>Sphingomonadaceae</taxon>
        <taxon>Sphingomonas</taxon>
    </lineage>
</organism>
<keyword evidence="1" id="KW-0812">Transmembrane</keyword>
<accession>A0ABW3H666</accession>
<sequence length="194" mass="21794">MSEPAHPQASHRDHPVWALLSRYTIGPEDAALGFARRLARENGWSLDHAGRVIEEYKRFAFLAVTGTRDVTPSDPVDQAWHLHLTYSRDYWERFCPQVLGRALHHGPTLGGEGERHRHFAQYADTLKRYEAEFGPPPADIWPPAAHLLLEAPHLRRVDLRGRLIVPRSLAWAAVAAVALLAILLVSMIVLEAKG</sequence>
<name>A0ABW3H666_9SPHN</name>
<evidence type="ECO:0000313" key="3">
    <source>
        <dbReference type="Proteomes" id="UP001596977"/>
    </source>
</evidence>
<comment type="caution">
    <text evidence="2">The sequence shown here is derived from an EMBL/GenBank/DDBJ whole genome shotgun (WGS) entry which is preliminary data.</text>
</comment>
<proteinExistence type="predicted"/>
<keyword evidence="1" id="KW-1133">Transmembrane helix</keyword>
<dbReference type="EMBL" id="JBHTJG010000002">
    <property type="protein sequence ID" value="MFD0945855.1"/>
    <property type="molecule type" value="Genomic_DNA"/>
</dbReference>
<protein>
    <submittedName>
        <fullName evidence="2">Glycine-rich domain-containing protein</fullName>
    </submittedName>
</protein>
<gene>
    <name evidence="2" type="ORF">ACFQ1E_05845</name>
</gene>
<dbReference type="RefSeq" id="WP_264943343.1">
    <property type="nucleotide sequence ID" value="NZ_JAPDRA010000002.1"/>
</dbReference>
<keyword evidence="1" id="KW-0472">Membrane</keyword>
<evidence type="ECO:0000313" key="2">
    <source>
        <dbReference type="EMBL" id="MFD0945855.1"/>
    </source>
</evidence>
<evidence type="ECO:0000256" key="1">
    <source>
        <dbReference type="SAM" id="Phobius"/>
    </source>
</evidence>
<feature type="transmembrane region" description="Helical" evidence="1">
    <location>
        <begin position="169"/>
        <end position="190"/>
    </location>
</feature>
<keyword evidence="3" id="KW-1185">Reference proteome</keyword>
<reference evidence="3" key="1">
    <citation type="journal article" date="2019" name="Int. J. Syst. Evol. Microbiol.">
        <title>The Global Catalogue of Microorganisms (GCM) 10K type strain sequencing project: providing services to taxonomists for standard genome sequencing and annotation.</title>
        <authorList>
            <consortium name="The Broad Institute Genomics Platform"/>
            <consortium name="The Broad Institute Genome Sequencing Center for Infectious Disease"/>
            <person name="Wu L."/>
            <person name="Ma J."/>
        </authorList>
    </citation>
    <scope>NUCLEOTIDE SEQUENCE [LARGE SCALE GENOMIC DNA]</scope>
    <source>
        <strain evidence="3">CCUG 62982</strain>
    </source>
</reference>